<sequence length="261" mass="27590">MGIKRIAGRIGVGLGGLALSTVAIGAGSAANASQSPLVMPSMNQLLPHSSTNFEFLVSGKVGTVVTKTVSFSNAGLIRNLLKNPRLSAAQRRMLELIPTSATDTFRVLSPRQAAIAEAADSGIHTGSGTMSSSSTSALTPLVGNGYTVVFDDVSSCSTPVGTNWMHTYTGWNFYNLGNSAYVSSVDQSNIYTGEALGYSLNAAPTQRKNWGGGNGDSYQFATFIGSSEWGIGEPNESFNLHQNFMHGSSFHWNVYDNVQCL</sequence>
<dbReference type="AlphaFoldDB" id="A0A0D8HCP6"/>
<dbReference type="Proteomes" id="UP000032360">
    <property type="component" value="Unassembled WGS sequence"/>
</dbReference>
<proteinExistence type="predicted"/>
<reference evidence="1 2" key="1">
    <citation type="submission" date="2015-01" db="EMBL/GenBank/DDBJ databases">
        <title>Draft genome of the acidophilic iron oxidizer Acidithrix ferrooxidans strain Py-F3.</title>
        <authorList>
            <person name="Poehlein A."/>
            <person name="Eisen S."/>
            <person name="Schloemann M."/>
            <person name="Johnson B.D."/>
            <person name="Daniel R."/>
            <person name="Muehling M."/>
        </authorList>
    </citation>
    <scope>NUCLEOTIDE SEQUENCE [LARGE SCALE GENOMIC DNA]</scope>
    <source>
        <strain evidence="1 2">Py-F3</strain>
    </source>
</reference>
<gene>
    <name evidence="1" type="ORF">AXFE_35870</name>
</gene>
<comment type="caution">
    <text evidence="1">The sequence shown here is derived from an EMBL/GenBank/DDBJ whole genome shotgun (WGS) entry which is preliminary data.</text>
</comment>
<keyword evidence="2" id="KW-1185">Reference proteome</keyword>
<dbReference type="EMBL" id="JXYS01000143">
    <property type="protein sequence ID" value="KJF15562.1"/>
    <property type="molecule type" value="Genomic_DNA"/>
</dbReference>
<accession>A0A0D8HCP6</accession>
<evidence type="ECO:0000313" key="1">
    <source>
        <dbReference type="EMBL" id="KJF15562.1"/>
    </source>
</evidence>
<dbReference type="RefSeq" id="WP_052607184.1">
    <property type="nucleotide sequence ID" value="NZ_JXYS01000143.1"/>
</dbReference>
<organism evidence="1 2">
    <name type="scientific">Acidithrix ferrooxidans</name>
    <dbReference type="NCBI Taxonomy" id="1280514"/>
    <lineage>
        <taxon>Bacteria</taxon>
        <taxon>Bacillati</taxon>
        <taxon>Actinomycetota</taxon>
        <taxon>Acidimicrobiia</taxon>
        <taxon>Acidimicrobiales</taxon>
        <taxon>Acidimicrobiaceae</taxon>
        <taxon>Acidithrix</taxon>
    </lineage>
</organism>
<evidence type="ECO:0000313" key="2">
    <source>
        <dbReference type="Proteomes" id="UP000032360"/>
    </source>
</evidence>
<name>A0A0D8HCP6_9ACTN</name>
<protein>
    <submittedName>
        <fullName evidence="1">Uncharacterized protein</fullName>
    </submittedName>
</protein>